<name>A0A1H7W1Q6_OLID1</name>
<dbReference type="Pfam" id="PF03150">
    <property type="entry name" value="CCP_MauG"/>
    <property type="match status" value="1"/>
</dbReference>
<evidence type="ECO:0000256" key="7">
    <source>
        <dbReference type="PROSITE-ProRule" id="PRU00433"/>
    </source>
</evidence>
<dbReference type="PROSITE" id="PS51007">
    <property type="entry name" value="CYTC"/>
    <property type="match status" value="2"/>
</dbReference>
<evidence type="ECO:0000256" key="5">
    <source>
        <dbReference type="ARBA" id="ARBA00023002"/>
    </source>
</evidence>
<dbReference type="GO" id="GO:0046872">
    <property type="term" value="F:metal ion binding"/>
    <property type="evidence" value="ECO:0007669"/>
    <property type="project" value="UniProtKB-KW"/>
</dbReference>
<dbReference type="EMBL" id="FOAF01000008">
    <property type="protein sequence ID" value="SEM15440.1"/>
    <property type="molecule type" value="Genomic_DNA"/>
</dbReference>
<organism evidence="9 10">
    <name type="scientific">Olivibacter domesticus</name>
    <name type="common">Pseudosphingobacterium domesticum</name>
    <dbReference type="NCBI Taxonomy" id="407022"/>
    <lineage>
        <taxon>Bacteria</taxon>
        <taxon>Pseudomonadati</taxon>
        <taxon>Bacteroidota</taxon>
        <taxon>Sphingobacteriia</taxon>
        <taxon>Sphingobacteriales</taxon>
        <taxon>Sphingobacteriaceae</taxon>
        <taxon>Olivibacter</taxon>
    </lineage>
</organism>
<dbReference type="Gene3D" id="1.10.760.10">
    <property type="entry name" value="Cytochrome c-like domain"/>
    <property type="match status" value="2"/>
</dbReference>
<dbReference type="Gene3D" id="1.20.1420.20">
    <property type="entry name" value="M75 peptidase, HXXE motif"/>
    <property type="match status" value="1"/>
</dbReference>
<keyword evidence="4" id="KW-0732">Signal</keyword>
<dbReference type="Proteomes" id="UP000199421">
    <property type="component" value="Unassembled WGS sequence"/>
</dbReference>
<dbReference type="GO" id="GO:0009055">
    <property type="term" value="F:electron transfer activity"/>
    <property type="evidence" value="ECO:0007669"/>
    <property type="project" value="InterPro"/>
</dbReference>
<dbReference type="GO" id="GO:0004130">
    <property type="term" value="F:cytochrome-c peroxidase activity"/>
    <property type="evidence" value="ECO:0007669"/>
    <property type="project" value="TreeGrafter"/>
</dbReference>
<keyword evidence="9" id="KW-0575">Peroxidase</keyword>
<dbReference type="InterPro" id="IPR038352">
    <property type="entry name" value="Imelysin_sf"/>
</dbReference>
<dbReference type="InterPro" id="IPR036909">
    <property type="entry name" value="Cyt_c-like_dom_sf"/>
</dbReference>
<dbReference type="SUPFAM" id="SSF46626">
    <property type="entry name" value="Cytochrome c"/>
    <property type="match status" value="2"/>
</dbReference>
<dbReference type="PANTHER" id="PTHR30600:SF10">
    <property type="entry name" value="BLL6722 PROTEIN"/>
    <property type="match status" value="1"/>
</dbReference>
<evidence type="ECO:0000256" key="1">
    <source>
        <dbReference type="ARBA" id="ARBA00004196"/>
    </source>
</evidence>
<dbReference type="STRING" id="407022.SAMN05661044_04380"/>
<sequence>MIKRLFIILGMSVIIIFLVTFCAQNKKTNAVTIKDQVTKEICKLETLINADLLPLAINSKDTLAIKKSFLECRNQFKVIEYYIEYFFPSTAKVLNGPPINEIELGENLVEPPGGFQVMEDYIYNDLTPEAREELVNEIKKMEVALKRVQQYQQAYTITNEQIFDAMRLELFRIAALGITGFDTPLALQSLDEAVSSLTGLKQCLLLFQKHDAVIEALDKSIKYLQRNNDFNKFNRLDFIIQYLDPLNVLLNEMRNTLQIASISSTVALDNEATSLFKGKVLDINKFVSNKTAYFSNEKAALGKVLFADVILSNGNNKSCASCHHIEKAFTDGLVKAIGIDQQKSLLRNTPTLSYAGFQRAFFYDHKAGTLEDQALDVVHNEAEMQGTLAKAAEALQKNQRYAALFKRAYGSDPSQIDPWKIQHALASYVRSLAPFSSRFDQYMDGDYQQLNEPEKKGFNLFMGKAKCATCHFVPLFNGTPAPLFDKSETEVLGVPSKPDTIHAVIDDDKGRFLLSPYNQYKYSFKTPTLRNIAKTAPYMHNGVYKSLEEVMDFYNRGGGAGIGISLNNQTLSDQRLNLSQQEITEIIAFMKTLTDN</sequence>
<keyword evidence="3 7" id="KW-0479">Metal-binding</keyword>
<dbReference type="GO" id="GO:0020037">
    <property type="term" value="F:heme binding"/>
    <property type="evidence" value="ECO:0007669"/>
    <property type="project" value="InterPro"/>
</dbReference>
<feature type="domain" description="Cytochrome c" evidence="8">
    <location>
        <begin position="452"/>
        <end position="594"/>
    </location>
</feature>
<evidence type="ECO:0000256" key="6">
    <source>
        <dbReference type="ARBA" id="ARBA00023004"/>
    </source>
</evidence>
<comment type="subcellular location">
    <subcellularLocation>
        <location evidence="1">Cell envelope</location>
    </subcellularLocation>
</comment>
<dbReference type="InterPro" id="IPR051395">
    <property type="entry name" value="Cytochrome_c_Peroxidase/MauG"/>
</dbReference>
<dbReference type="RefSeq" id="WP_093328968.1">
    <property type="nucleotide sequence ID" value="NZ_FOAF01000008.1"/>
</dbReference>
<keyword evidence="2 7" id="KW-0349">Heme</keyword>
<dbReference type="InterPro" id="IPR004852">
    <property type="entry name" value="Di-haem_cyt_c_peroxidsae"/>
</dbReference>
<keyword evidence="5" id="KW-0560">Oxidoreductase</keyword>
<protein>
    <submittedName>
        <fullName evidence="9">Cytochrome c peroxidase</fullName>
    </submittedName>
</protein>
<gene>
    <name evidence="9" type="ORF">SAMN05661044_04380</name>
</gene>
<dbReference type="OrthoDB" id="9805202at2"/>
<evidence type="ECO:0000256" key="4">
    <source>
        <dbReference type="ARBA" id="ARBA00022729"/>
    </source>
</evidence>
<evidence type="ECO:0000256" key="2">
    <source>
        <dbReference type="ARBA" id="ARBA00022617"/>
    </source>
</evidence>
<reference evidence="10" key="1">
    <citation type="submission" date="2016-10" db="EMBL/GenBank/DDBJ databases">
        <authorList>
            <person name="Varghese N."/>
            <person name="Submissions S."/>
        </authorList>
    </citation>
    <scope>NUCLEOTIDE SEQUENCE [LARGE SCALE GENOMIC DNA]</scope>
    <source>
        <strain evidence="10">DSM 18733</strain>
    </source>
</reference>
<proteinExistence type="predicted"/>
<evidence type="ECO:0000256" key="3">
    <source>
        <dbReference type="ARBA" id="ARBA00022723"/>
    </source>
</evidence>
<dbReference type="InterPro" id="IPR009056">
    <property type="entry name" value="Cyt_c-like_dom"/>
</dbReference>
<keyword evidence="6 7" id="KW-0408">Iron</keyword>
<dbReference type="GO" id="GO:0030313">
    <property type="term" value="C:cell envelope"/>
    <property type="evidence" value="ECO:0007669"/>
    <property type="project" value="UniProtKB-SubCell"/>
</dbReference>
<evidence type="ECO:0000313" key="9">
    <source>
        <dbReference type="EMBL" id="SEM15440.1"/>
    </source>
</evidence>
<evidence type="ECO:0000313" key="10">
    <source>
        <dbReference type="Proteomes" id="UP000199421"/>
    </source>
</evidence>
<dbReference type="PANTHER" id="PTHR30600">
    <property type="entry name" value="CYTOCHROME C PEROXIDASE-RELATED"/>
    <property type="match status" value="1"/>
</dbReference>
<evidence type="ECO:0000259" key="8">
    <source>
        <dbReference type="PROSITE" id="PS51007"/>
    </source>
</evidence>
<feature type="domain" description="Cytochrome c" evidence="8">
    <location>
        <begin position="297"/>
        <end position="406"/>
    </location>
</feature>
<dbReference type="AlphaFoldDB" id="A0A1H7W1Q6"/>
<keyword evidence="10" id="KW-1185">Reference proteome</keyword>
<accession>A0A1H7W1Q6</accession>